<accession>A0A089WL72</accession>
<dbReference type="SUPFAM" id="SSF53448">
    <property type="entry name" value="Nucleotide-diphospho-sugar transferases"/>
    <property type="match status" value="1"/>
</dbReference>
<dbReference type="InterPro" id="IPR029044">
    <property type="entry name" value="Nucleotide-diphossugar_trans"/>
</dbReference>
<proteinExistence type="predicted"/>
<dbReference type="Proteomes" id="UP000029493">
    <property type="component" value="Chromosome"/>
</dbReference>
<dbReference type="KEGG" id="psw:LK03_00945"/>
<protein>
    <recommendedName>
        <fullName evidence="1">Dermonecrotic toxin N-terminal domain-containing protein</fullName>
    </recommendedName>
</protein>
<keyword evidence="3" id="KW-1185">Reference proteome</keyword>
<dbReference type="EMBL" id="CP009455">
    <property type="protein sequence ID" value="AIR87889.1"/>
    <property type="molecule type" value="Genomic_DNA"/>
</dbReference>
<dbReference type="AlphaFoldDB" id="A0A089WL72"/>
<dbReference type="eggNOG" id="COG3774">
    <property type="taxonomic scope" value="Bacteria"/>
</dbReference>
<evidence type="ECO:0000313" key="2">
    <source>
        <dbReference type="EMBL" id="AIR87889.1"/>
    </source>
</evidence>
<evidence type="ECO:0000313" key="3">
    <source>
        <dbReference type="Proteomes" id="UP000029493"/>
    </source>
</evidence>
<organism evidence="2 3">
    <name type="scientific">Pseudomonas cremoricolorata</name>
    <dbReference type="NCBI Taxonomy" id="157783"/>
    <lineage>
        <taxon>Bacteria</taxon>
        <taxon>Pseudomonadati</taxon>
        <taxon>Pseudomonadota</taxon>
        <taxon>Gammaproteobacteria</taxon>
        <taxon>Pseudomonadales</taxon>
        <taxon>Pseudomonadaceae</taxon>
        <taxon>Pseudomonas</taxon>
    </lineage>
</organism>
<gene>
    <name evidence="2" type="ORF">LK03_00945</name>
</gene>
<evidence type="ECO:0000259" key="1">
    <source>
        <dbReference type="Pfam" id="PF20178"/>
    </source>
</evidence>
<feature type="domain" description="Dermonecrotic toxin N-terminal" evidence="1">
    <location>
        <begin position="36"/>
        <end position="321"/>
    </location>
</feature>
<sequence length="1030" mass="115401">MSPGEYDLLSIIPATPEEDEDILLSISQAFEREHISLQTPHQFAAQTLRTLLDQHAIEDSADDLILATLYIDQVHIKESPWKAQVAHAMTLPQAMLANWQQRGSGDALDHLGHPMAWRTAGYPISELVTLGPAELADSEAYDAVYRRTSPQVYGPDNQIELDPATFQRAVWDADLQGKYIGYLRRFWSQHESIYHLMLKGNVVRATLLQREEGSLSEAHAQLVLNSMMLHANTSWSGTSMRYFVDNPMSARHQVRPLQIHGYTATDIISFQKQGEDAVVLYIPGNASPLHGFASVQELREWIGHTCRDPRKRAVLASHFSRKDRRDGVFYSGVDTALRGLGAYPERLDDTTGLWSLSSTINLAASLYPYTFSRVRDAIKSRLYSDADYDITTQADYQRKQVAYGLGTATNVVGAIALVVPALDTVAAALGVALLAVGAGQMIAAKDATEVVQGGQRLAFGLLNALPLVGKASQLLAVRETLQGAALEAADIAEAAGQRELLQASDISPQADAGARWPLIAEFQTQRPVLDSLAPELRARLAELRVTREVHVSGGGKGVFVDDGKLYINLRKDVYRVQWLEHEQQLRICAEDDSAAHGPFITALENGYWDINLRFGLRGGASARELPVQDLPVQHVDDIQRQPLLPRIETTLALDDISEQSDGYGATVQLTRRQAQGLEIDQRIVEMPVWYDADAAAWRLYFQDLYLWREKLPLRDKVRWRAGSAEQYEQVREHLPAETLFADYRFPDLPQLPQSIEPIAREVHMIWVGDKPVPHKIAWKLRKNLDKGGYRFIMHLDNDPGVLETNRALCESLGIEVQDLREQDFFTRFNENDEGQGYRYFRNPQSPARNYAAAADFLRYRLIEEYGGLYMDVDDELVKLPVTPLNAAPHDVLLGGCYKMPWSGKVRVGNSHFASHPGNPVLKRMLQTANERFQLLPEAFLVTPRPVQEGQELNAHMQVISSLAGPDAFHQLLETTRPDYLSLIDYVEGHSAVRSEAYDALHRETLDHYFPFRLNGPAAIMPGSAHSWISH</sequence>
<dbReference type="InterPro" id="IPR046673">
    <property type="entry name" value="ToxA_N"/>
</dbReference>
<reference evidence="2 3" key="1">
    <citation type="submission" date="2014-09" db="EMBL/GenBank/DDBJ databases">
        <authorList>
            <person name="Chan K.-G."/>
        </authorList>
    </citation>
    <scope>NUCLEOTIDE SEQUENCE [LARGE SCALE GENOMIC DNA]</scope>
    <source>
        <strain evidence="2 3">ND07</strain>
    </source>
</reference>
<dbReference type="InterPro" id="IPR007577">
    <property type="entry name" value="GlycoTrfase_DXD_sugar-bd_CS"/>
</dbReference>
<dbReference type="Gene3D" id="3.90.550.20">
    <property type="match status" value="1"/>
</dbReference>
<dbReference type="Pfam" id="PF04488">
    <property type="entry name" value="Gly_transf_sug"/>
    <property type="match status" value="1"/>
</dbReference>
<name>A0A089WL72_9PSED</name>
<dbReference type="Pfam" id="PF20178">
    <property type="entry name" value="ToxA_N"/>
    <property type="match status" value="1"/>
</dbReference>